<evidence type="ECO:0000256" key="9">
    <source>
        <dbReference type="HAMAP-Rule" id="MF_00009"/>
    </source>
</evidence>
<keyword evidence="4 9" id="KW-0540">Nuclease</keyword>
<dbReference type="Gene3D" id="3.40.390.30">
    <property type="entry name" value="Metalloproteases ('zincins'), catalytic domain"/>
    <property type="match status" value="1"/>
</dbReference>
<comment type="subcellular location">
    <subcellularLocation>
        <location evidence="9">Cytoplasm</location>
    </subcellularLocation>
</comment>
<dbReference type="PANTHER" id="PTHR46986:SF1">
    <property type="entry name" value="ENDORIBONUCLEASE YBEY, CHLOROPLASTIC"/>
    <property type="match status" value="1"/>
</dbReference>
<dbReference type="GO" id="GO:0006364">
    <property type="term" value="P:rRNA processing"/>
    <property type="evidence" value="ECO:0007669"/>
    <property type="project" value="UniProtKB-UniRule"/>
</dbReference>
<evidence type="ECO:0000256" key="5">
    <source>
        <dbReference type="ARBA" id="ARBA00022723"/>
    </source>
</evidence>
<dbReference type="EC" id="3.1.-.-" evidence="9"/>
<dbReference type="AlphaFoldDB" id="A0A6G2CKM7"/>
<gene>
    <name evidence="9 10" type="primary">ybeY</name>
    <name evidence="10" type="ORF">GMA64_02930</name>
</gene>
<dbReference type="InterPro" id="IPR020549">
    <property type="entry name" value="YbeY_CS"/>
</dbReference>
<dbReference type="EMBL" id="WMQV01000004">
    <property type="protein sequence ID" value="MTL93474.1"/>
    <property type="molecule type" value="Genomic_DNA"/>
</dbReference>
<keyword evidence="7 9" id="KW-0378">Hydrolase</keyword>
<dbReference type="NCBIfam" id="TIGR00043">
    <property type="entry name" value="rRNA maturation RNase YbeY"/>
    <property type="match status" value="1"/>
</dbReference>
<keyword evidence="5 9" id="KW-0479">Metal-binding</keyword>
<evidence type="ECO:0000256" key="8">
    <source>
        <dbReference type="ARBA" id="ARBA00022833"/>
    </source>
</evidence>
<comment type="similarity">
    <text evidence="1 9">Belongs to the endoribonuclease YbeY family.</text>
</comment>
<dbReference type="RefSeq" id="WP_129821178.1">
    <property type="nucleotide sequence ID" value="NZ_JAQMJC010000006.1"/>
</dbReference>
<keyword evidence="8 9" id="KW-0862">Zinc</keyword>
<evidence type="ECO:0000256" key="4">
    <source>
        <dbReference type="ARBA" id="ARBA00022722"/>
    </source>
</evidence>
<feature type="binding site" evidence="9">
    <location>
        <position position="123"/>
    </location>
    <ligand>
        <name>Zn(2+)</name>
        <dbReference type="ChEBI" id="CHEBI:29105"/>
        <note>catalytic</note>
    </ligand>
</feature>
<dbReference type="GO" id="GO:0005737">
    <property type="term" value="C:cytoplasm"/>
    <property type="evidence" value="ECO:0007669"/>
    <property type="project" value="UniProtKB-SubCell"/>
</dbReference>
<evidence type="ECO:0000256" key="7">
    <source>
        <dbReference type="ARBA" id="ARBA00022801"/>
    </source>
</evidence>
<dbReference type="SUPFAM" id="SSF55486">
    <property type="entry name" value="Metalloproteases ('zincins'), catalytic domain"/>
    <property type="match status" value="1"/>
</dbReference>
<comment type="function">
    <text evidence="9">Single strand-specific metallo-endoribonuclease involved in late-stage 70S ribosome quality control and in maturation of the 3' terminus of the 16S rRNA.</text>
</comment>
<keyword evidence="3 9" id="KW-0698">rRNA processing</keyword>
<keyword evidence="2 9" id="KW-0690">Ribosome biogenesis</keyword>
<evidence type="ECO:0000256" key="1">
    <source>
        <dbReference type="ARBA" id="ARBA00010875"/>
    </source>
</evidence>
<evidence type="ECO:0000256" key="3">
    <source>
        <dbReference type="ARBA" id="ARBA00022552"/>
    </source>
</evidence>
<name>A0A6G2CKM7_9FIRM</name>
<proteinExistence type="inferred from homology"/>
<dbReference type="GO" id="GO:0004222">
    <property type="term" value="F:metalloendopeptidase activity"/>
    <property type="evidence" value="ECO:0007669"/>
    <property type="project" value="InterPro"/>
</dbReference>
<feature type="binding site" evidence="9">
    <location>
        <position position="127"/>
    </location>
    <ligand>
        <name>Zn(2+)</name>
        <dbReference type="ChEBI" id="CHEBI:29105"/>
        <note>catalytic</note>
    </ligand>
</feature>
<keyword evidence="6 9" id="KW-0255">Endonuclease</keyword>
<evidence type="ECO:0000313" key="10">
    <source>
        <dbReference type="EMBL" id="MTL93474.1"/>
    </source>
</evidence>
<dbReference type="InterPro" id="IPR023091">
    <property type="entry name" value="MetalPrtase_cat_dom_sf_prd"/>
</dbReference>
<evidence type="ECO:0000256" key="2">
    <source>
        <dbReference type="ARBA" id="ARBA00022517"/>
    </source>
</evidence>
<comment type="caution">
    <text evidence="10">The sequence shown here is derived from an EMBL/GenBank/DDBJ whole genome shotgun (WGS) entry which is preliminary data.</text>
</comment>
<feature type="binding site" evidence="9">
    <location>
        <position position="133"/>
    </location>
    <ligand>
        <name>Zn(2+)</name>
        <dbReference type="ChEBI" id="CHEBI:29105"/>
        <note>catalytic</note>
    </ligand>
</feature>
<evidence type="ECO:0000256" key="6">
    <source>
        <dbReference type="ARBA" id="ARBA00022759"/>
    </source>
</evidence>
<dbReference type="HAMAP" id="MF_00009">
    <property type="entry name" value="Endoribonucl_YbeY"/>
    <property type="match status" value="1"/>
</dbReference>
<accession>A0A6G2CKM7</accession>
<keyword evidence="9" id="KW-0963">Cytoplasm</keyword>
<dbReference type="PROSITE" id="PS01306">
    <property type="entry name" value="UPF0054"/>
    <property type="match status" value="1"/>
</dbReference>
<organism evidence="10">
    <name type="scientific">Turicibacter sanguinis</name>
    <dbReference type="NCBI Taxonomy" id="154288"/>
    <lineage>
        <taxon>Bacteria</taxon>
        <taxon>Bacillati</taxon>
        <taxon>Bacillota</taxon>
        <taxon>Erysipelotrichia</taxon>
        <taxon>Erysipelotrichales</taxon>
        <taxon>Turicibacteraceae</taxon>
        <taxon>Turicibacter</taxon>
    </lineage>
</organism>
<comment type="cofactor">
    <cofactor evidence="9">
        <name>Zn(2+)</name>
        <dbReference type="ChEBI" id="CHEBI:29105"/>
    </cofactor>
    <text evidence="9">Binds 1 zinc ion.</text>
</comment>
<dbReference type="InterPro" id="IPR002036">
    <property type="entry name" value="YbeY"/>
</dbReference>
<dbReference type="GO" id="GO:0008270">
    <property type="term" value="F:zinc ion binding"/>
    <property type="evidence" value="ECO:0007669"/>
    <property type="project" value="UniProtKB-UniRule"/>
</dbReference>
<protein>
    <recommendedName>
        <fullName evidence="9">Endoribonuclease YbeY</fullName>
        <ecNumber evidence="9">3.1.-.-</ecNumber>
    </recommendedName>
</protein>
<dbReference type="PANTHER" id="PTHR46986">
    <property type="entry name" value="ENDORIBONUCLEASE YBEY, CHLOROPLASTIC"/>
    <property type="match status" value="1"/>
</dbReference>
<sequence length="157" mass="18299">MAVDIQFYNQTDEAVERYEQMIERVVVETLKQENLADEFIECSFIFVDNEQIREINANYRQKDAVTDVITFAIEDETPGEIKIQGVPMPRMLGDVFISLPRTREQAERFGHSFDRELSFLAVHGCLHLLGYDHLVKEEEEIMFAKQEDVLNALGIRR</sequence>
<dbReference type="GO" id="GO:0004521">
    <property type="term" value="F:RNA endonuclease activity"/>
    <property type="evidence" value="ECO:0007669"/>
    <property type="project" value="UniProtKB-UniRule"/>
</dbReference>
<dbReference type="Pfam" id="PF02130">
    <property type="entry name" value="YbeY"/>
    <property type="match status" value="1"/>
</dbReference>
<reference evidence="10" key="1">
    <citation type="journal article" date="2019" name="Nat. Med.">
        <title>A library of human gut bacterial isolates paired with longitudinal multiomics data enables mechanistic microbiome research.</title>
        <authorList>
            <person name="Poyet M."/>
            <person name="Groussin M."/>
            <person name="Gibbons S.M."/>
            <person name="Avila-Pacheco J."/>
            <person name="Jiang X."/>
            <person name="Kearney S.M."/>
            <person name="Perrotta A.R."/>
            <person name="Berdy B."/>
            <person name="Zhao S."/>
            <person name="Lieberman T.D."/>
            <person name="Swanson P.K."/>
            <person name="Smith M."/>
            <person name="Roesemann S."/>
            <person name="Alexander J.E."/>
            <person name="Rich S.A."/>
            <person name="Livny J."/>
            <person name="Vlamakis H."/>
            <person name="Clish C."/>
            <person name="Bullock K."/>
            <person name="Deik A."/>
            <person name="Scott J."/>
            <person name="Pierce K.A."/>
            <person name="Xavier R.J."/>
            <person name="Alm E.J."/>
        </authorList>
    </citation>
    <scope>NUCLEOTIDE SEQUENCE</scope>
    <source>
        <strain evidence="10">BIOML-A179</strain>
    </source>
</reference>